<reference evidence="2 3" key="1">
    <citation type="journal article" date="2017" name="Nature">
        <title>The Apostasia genome and the evolution of orchids.</title>
        <authorList>
            <person name="Zhang G.Q."/>
            <person name="Liu K.W."/>
            <person name="Li Z."/>
            <person name="Lohaus R."/>
            <person name="Hsiao Y.Y."/>
            <person name="Niu S.C."/>
            <person name="Wang J.Y."/>
            <person name="Lin Y.C."/>
            <person name="Xu Q."/>
            <person name="Chen L.J."/>
            <person name="Yoshida K."/>
            <person name="Fujiwara S."/>
            <person name="Wang Z.W."/>
            <person name="Zhang Y.Q."/>
            <person name="Mitsuda N."/>
            <person name="Wang M."/>
            <person name="Liu G.H."/>
            <person name="Pecoraro L."/>
            <person name="Huang H.X."/>
            <person name="Xiao X.J."/>
            <person name="Lin M."/>
            <person name="Wu X.Y."/>
            <person name="Wu W.L."/>
            <person name="Chen Y.Y."/>
            <person name="Chang S.B."/>
            <person name="Sakamoto S."/>
            <person name="Ohme-Takagi M."/>
            <person name="Yagi M."/>
            <person name="Zeng S.J."/>
            <person name="Shen C.Y."/>
            <person name="Yeh C.M."/>
            <person name="Luo Y.B."/>
            <person name="Tsai W.C."/>
            <person name="Van de Peer Y."/>
            <person name="Liu Z.J."/>
        </authorList>
    </citation>
    <scope>NUCLEOTIDE SEQUENCE [LARGE SCALE GENOMIC DNA]</scope>
    <source>
        <strain evidence="3">cv. Shenzhen</strain>
        <tissue evidence="2">Stem</tissue>
    </source>
</reference>
<dbReference type="PANTHER" id="PTHR31407:SF3">
    <property type="entry name" value="PSBP DOMAIN-CONTAINING PROTEIN 2, CHLOROPLASTIC"/>
    <property type="match status" value="1"/>
</dbReference>
<feature type="domain" description="PsbP C-terminal" evidence="1">
    <location>
        <begin position="90"/>
        <end position="243"/>
    </location>
</feature>
<dbReference type="InterPro" id="IPR002683">
    <property type="entry name" value="PsbP_C"/>
</dbReference>
<dbReference type="STRING" id="1088818.A0A2I0AG43"/>
<protein>
    <submittedName>
        <fullName evidence="2">PsbP domain-containing protein 2, chloroplastic</fullName>
    </submittedName>
</protein>
<organism evidence="2 3">
    <name type="scientific">Apostasia shenzhenica</name>
    <dbReference type="NCBI Taxonomy" id="1088818"/>
    <lineage>
        <taxon>Eukaryota</taxon>
        <taxon>Viridiplantae</taxon>
        <taxon>Streptophyta</taxon>
        <taxon>Embryophyta</taxon>
        <taxon>Tracheophyta</taxon>
        <taxon>Spermatophyta</taxon>
        <taxon>Magnoliopsida</taxon>
        <taxon>Liliopsida</taxon>
        <taxon>Asparagales</taxon>
        <taxon>Orchidaceae</taxon>
        <taxon>Apostasioideae</taxon>
        <taxon>Apostasia</taxon>
    </lineage>
</organism>
<dbReference type="Proteomes" id="UP000236161">
    <property type="component" value="Unassembled WGS sequence"/>
</dbReference>
<dbReference type="InterPro" id="IPR016123">
    <property type="entry name" value="Mog1/PsbP_a/b/a-sand"/>
</dbReference>
<proteinExistence type="predicted"/>
<dbReference type="EMBL" id="KZ451982">
    <property type="protein sequence ID" value="PKA54524.1"/>
    <property type="molecule type" value="Genomic_DNA"/>
</dbReference>
<dbReference type="OrthoDB" id="2020701at2759"/>
<evidence type="ECO:0000313" key="2">
    <source>
        <dbReference type="EMBL" id="PKA54524.1"/>
    </source>
</evidence>
<name>A0A2I0AG43_9ASPA</name>
<dbReference type="GO" id="GO:0009654">
    <property type="term" value="C:photosystem II oxygen evolving complex"/>
    <property type="evidence" value="ECO:0007669"/>
    <property type="project" value="InterPro"/>
</dbReference>
<accession>A0A2I0AG43</accession>
<dbReference type="GO" id="GO:0019898">
    <property type="term" value="C:extrinsic component of membrane"/>
    <property type="evidence" value="ECO:0007669"/>
    <property type="project" value="InterPro"/>
</dbReference>
<dbReference type="GO" id="GO:0005509">
    <property type="term" value="F:calcium ion binding"/>
    <property type="evidence" value="ECO:0007669"/>
    <property type="project" value="InterPro"/>
</dbReference>
<dbReference type="Gene3D" id="3.40.1000.10">
    <property type="entry name" value="Mog1/PsbP, alpha/beta/alpha sandwich"/>
    <property type="match status" value="1"/>
</dbReference>
<gene>
    <name evidence="2" type="primary">PPD2</name>
    <name evidence="2" type="ORF">AXF42_Ash000359</name>
</gene>
<dbReference type="SUPFAM" id="SSF55724">
    <property type="entry name" value="Mog1p/PsbP-like"/>
    <property type="match status" value="1"/>
</dbReference>
<dbReference type="AlphaFoldDB" id="A0A2I0AG43"/>
<sequence length="245" mass="26335">MGRVTSPASSPCFGGLPVSIPSTSSSFSHLHTRRNPPLILLSRSSPSTTEGSITSVRTSNRRSFALSLLLPPVSLALSSSSSFAARPLDLDRYTDEAEGFTLLKPASWAKVEKAGATALFEQDGKGTNNVGVVVNPVRLSSLEEFGSPDFVAEKLIQAEMRKESTKHANLLVAAERSSRGGLSVYEFEYTIDGTRGGLKRIFSAAFVASKKLFLLNIAHSDPPEKPLDAETRAVLEQVLHSFDTP</sequence>
<evidence type="ECO:0000259" key="1">
    <source>
        <dbReference type="Pfam" id="PF01789"/>
    </source>
</evidence>
<dbReference type="Pfam" id="PF01789">
    <property type="entry name" value="PsbP"/>
    <property type="match status" value="1"/>
</dbReference>
<dbReference type="PANTHER" id="PTHR31407">
    <property type="match status" value="1"/>
</dbReference>
<dbReference type="NCBIfam" id="NF040946">
    <property type="entry name" value="PSII_PsbP"/>
    <property type="match status" value="1"/>
</dbReference>
<dbReference type="GO" id="GO:0015979">
    <property type="term" value="P:photosynthesis"/>
    <property type="evidence" value="ECO:0007669"/>
    <property type="project" value="InterPro"/>
</dbReference>
<keyword evidence="3" id="KW-1185">Reference proteome</keyword>
<evidence type="ECO:0000313" key="3">
    <source>
        <dbReference type="Proteomes" id="UP000236161"/>
    </source>
</evidence>